<gene>
    <name evidence="12 14" type="primary">murQ</name>
    <name evidence="15" type="ORF">DBT44_0009210</name>
    <name evidence="14" type="ORF">ODY61_08760</name>
</gene>
<dbReference type="GO" id="GO:0016803">
    <property type="term" value="F:ether hydrolase activity"/>
    <property type="evidence" value="ECO:0007669"/>
    <property type="project" value="TreeGrafter"/>
</dbReference>
<dbReference type="InterPro" id="IPR040190">
    <property type="entry name" value="MURQ/GCKR"/>
</dbReference>
<evidence type="ECO:0000256" key="11">
    <source>
        <dbReference type="ARBA" id="ARBA00084049"/>
    </source>
</evidence>
<dbReference type="PANTHER" id="PTHR10088">
    <property type="entry name" value="GLUCOKINASE REGULATORY PROTEIN"/>
    <property type="match status" value="1"/>
</dbReference>
<comment type="pathway">
    <text evidence="12">Amino-sugar metabolism; N-acetylmuramate degradation.</text>
</comment>
<evidence type="ECO:0000256" key="8">
    <source>
        <dbReference type="ARBA" id="ARBA00067056"/>
    </source>
</evidence>
<reference evidence="14" key="2">
    <citation type="submission" date="2022-09" db="EMBL/GenBank/DDBJ databases">
        <title>Aerococcus urinae taxonomy study.</title>
        <authorList>
            <person name="Christensen J."/>
            <person name="Senneby E."/>
        </authorList>
    </citation>
    <scope>NUCLEOTIDE SEQUENCE</scope>
    <source>
        <strain evidence="14">LUND-41-B12</strain>
    </source>
</reference>
<comment type="function">
    <text evidence="12">Specifically catalyzes the cleavage of the D-lactyl ether substituent of MurNAc 6-phosphate, producing GlcNAc 6-phosphate and D-lactate.</text>
</comment>
<sequence length="297" mass="32158">MNYRNKNKSTFSLDKLSVLEVLKTMNTKNDNVQSAISRVLPKIEAAIQMIVDSFNHDGRLIYMGAGTSERLGVLDAAECVPTFGTSPDMVAGLIAGGERVMTKGVEGAEDDEKLGKNDLKDIKLSPLDTVVGISASGRTPYVMGGLKYANQLGAKTIALSCNDESVISALAKISIEVIVGPEILTGSTRLKAGTAQKLVLNMLSTVSMIQIGKVYQNLMIDINVTNEKLEDRATRIISNITEASYEQAHEALVASHFNVKNAVVMLAEKVSFEESQNLLQKADGFIYKIIEGEAREK</sequence>
<dbReference type="InterPro" id="IPR005486">
    <property type="entry name" value="Glucokinase_regulatory_CS"/>
</dbReference>
<dbReference type="GO" id="GO:0097367">
    <property type="term" value="F:carbohydrate derivative binding"/>
    <property type="evidence" value="ECO:0007669"/>
    <property type="project" value="InterPro"/>
</dbReference>
<evidence type="ECO:0000313" key="14">
    <source>
        <dbReference type="EMBL" id="MCY3088198.1"/>
    </source>
</evidence>
<keyword evidence="3 12" id="KW-0119">Carbohydrate metabolism</keyword>
<dbReference type="SUPFAM" id="SSF53697">
    <property type="entry name" value="SIS domain"/>
    <property type="match status" value="1"/>
</dbReference>
<evidence type="ECO:0000313" key="16">
    <source>
        <dbReference type="Proteomes" id="UP000250354"/>
    </source>
</evidence>
<dbReference type="NCBIfam" id="NF003915">
    <property type="entry name" value="PRK05441.1"/>
    <property type="match status" value="1"/>
</dbReference>
<comment type="miscellaneous">
    <text evidence="12">A lyase-type mechanism (elimination/hydration) is suggested for the cleavage of the lactyl ether bond of MurNAc 6-phosphate, with the formation of an alpha,beta-unsaturated aldehyde intermediate with (E)-stereochemistry, followed by the syn addition of water to give product.</text>
</comment>
<reference evidence="15 16" key="1">
    <citation type="journal article" date="2020" name="J. Bacteriol.">
        <title>Aerococcus urinae Isolated from Women with Lower Urinary Tract Symptoms: In Vitro Aggregation and Genome Analysis.</title>
        <authorList>
            <person name="Hilt E.E."/>
            <person name="Putonti C."/>
            <person name="Thomas-White K."/>
            <person name="Lewis A.L."/>
            <person name="Visick K.L."/>
            <person name="Gilbert N.M."/>
            <person name="Wolfe A.J."/>
        </authorList>
    </citation>
    <scope>NUCLEOTIDE SEQUENCE [LARGE SCALE GENOMIC DNA]</scope>
    <source>
        <strain evidence="15 16">UMB1016</strain>
    </source>
</reference>
<dbReference type="CDD" id="cd05007">
    <property type="entry name" value="SIS_Etherase"/>
    <property type="match status" value="1"/>
</dbReference>
<comment type="catalytic activity">
    <reaction evidence="4 12">
        <text>N-acetyl-D-muramate 6-phosphate + H2O = N-acetyl-D-glucosamine 6-phosphate + (R)-lactate</text>
        <dbReference type="Rhea" id="RHEA:26410"/>
        <dbReference type="ChEBI" id="CHEBI:15377"/>
        <dbReference type="ChEBI" id="CHEBI:16004"/>
        <dbReference type="ChEBI" id="CHEBI:57513"/>
        <dbReference type="ChEBI" id="CHEBI:58722"/>
        <dbReference type="EC" id="4.2.1.126"/>
    </reaction>
</comment>
<dbReference type="EC" id="4.2.1.126" evidence="8 12"/>
<comment type="subunit">
    <text evidence="1 12">Homodimer.</text>
</comment>
<dbReference type="Proteomes" id="UP000250354">
    <property type="component" value="Chromosome"/>
</dbReference>
<evidence type="ECO:0000256" key="12">
    <source>
        <dbReference type="HAMAP-Rule" id="MF_00068"/>
    </source>
</evidence>
<evidence type="ECO:0000256" key="7">
    <source>
        <dbReference type="ARBA" id="ARBA00061234"/>
    </source>
</evidence>
<dbReference type="HAMAP" id="MF_00068">
    <property type="entry name" value="MurQ"/>
    <property type="match status" value="1"/>
</dbReference>
<dbReference type="FunFam" id="3.40.50.10490:FF:000014">
    <property type="entry name" value="N-acetylmuramic acid 6-phosphate etherase"/>
    <property type="match status" value="1"/>
</dbReference>
<evidence type="ECO:0000256" key="9">
    <source>
        <dbReference type="ARBA" id="ARBA00070061"/>
    </source>
</evidence>
<keyword evidence="2 12" id="KW-0456">Lyase</keyword>
<evidence type="ECO:0000256" key="3">
    <source>
        <dbReference type="ARBA" id="ARBA00023277"/>
    </source>
</evidence>
<feature type="domain" description="SIS" evidence="13">
    <location>
        <begin position="50"/>
        <end position="213"/>
    </location>
</feature>
<dbReference type="Gene3D" id="1.10.8.1080">
    <property type="match status" value="1"/>
</dbReference>
<dbReference type="EMBL" id="CP145132">
    <property type="protein sequence ID" value="WWC55718.1"/>
    <property type="molecule type" value="Genomic_DNA"/>
</dbReference>
<evidence type="ECO:0000313" key="17">
    <source>
        <dbReference type="Proteomes" id="UP001069047"/>
    </source>
</evidence>
<dbReference type="InterPro" id="IPR005488">
    <property type="entry name" value="Etherase_MurQ"/>
</dbReference>
<dbReference type="AlphaFoldDB" id="A0A1E9PLT0"/>
<evidence type="ECO:0000256" key="4">
    <source>
        <dbReference type="ARBA" id="ARBA00051747"/>
    </source>
</evidence>
<evidence type="ECO:0000313" key="15">
    <source>
        <dbReference type="EMBL" id="WWC55718.1"/>
    </source>
</evidence>
<dbReference type="Pfam" id="PF20741">
    <property type="entry name" value="GKRP-like_C"/>
    <property type="match status" value="1"/>
</dbReference>
<accession>A0A9Q4H3T7</accession>
<keyword evidence="16" id="KW-1185">Reference proteome</keyword>
<dbReference type="PANTHER" id="PTHR10088:SF4">
    <property type="entry name" value="GLUCOKINASE REGULATORY PROTEIN"/>
    <property type="match status" value="1"/>
</dbReference>
<feature type="active site" evidence="12">
    <location>
        <position position="109"/>
    </location>
</feature>
<dbReference type="InterPro" id="IPR046348">
    <property type="entry name" value="SIS_dom_sf"/>
</dbReference>
<name>A0A1E9PLT0_9LACT</name>
<dbReference type="EMBL" id="JAOTMY010000006">
    <property type="protein sequence ID" value="MCY3088198.1"/>
    <property type="molecule type" value="Genomic_DNA"/>
</dbReference>
<evidence type="ECO:0000256" key="5">
    <source>
        <dbReference type="ARBA" id="ARBA00060595"/>
    </source>
</evidence>
<comment type="pathway">
    <text evidence="5">Amino-sugar metabolism; 1,6-anhydro-N-acetylmuramate degradation.</text>
</comment>
<dbReference type="PROSITE" id="PS01272">
    <property type="entry name" value="GCKR"/>
    <property type="match status" value="1"/>
</dbReference>
<dbReference type="Pfam" id="PF22645">
    <property type="entry name" value="GKRP_SIS_N"/>
    <property type="match status" value="1"/>
</dbReference>
<organism evidence="14 17">
    <name type="scientific">Aerococcus mictus</name>
    <dbReference type="NCBI Taxonomy" id="2976810"/>
    <lineage>
        <taxon>Bacteria</taxon>
        <taxon>Bacillati</taxon>
        <taxon>Bacillota</taxon>
        <taxon>Bacilli</taxon>
        <taxon>Lactobacillales</taxon>
        <taxon>Aerococcaceae</taxon>
        <taxon>Aerococcus</taxon>
    </lineage>
</organism>
<accession>A0A1E9PLT0</accession>
<dbReference type="InterPro" id="IPR001347">
    <property type="entry name" value="SIS_dom"/>
</dbReference>
<dbReference type="NCBIfam" id="NF009222">
    <property type="entry name" value="PRK12570.1"/>
    <property type="match status" value="1"/>
</dbReference>
<dbReference type="GO" id="GO:0097173">
    <property type="term" value="P:N-acetylmuramic acid catabolic process"/>
    <property type="evidence" value="ECO:0007669"/>
    <property type="project" value="UniProtKB-UniPathway"/>
</dbReference>
<dbReference type="FunFam" id="1.10.8.1080:FF:000001">
    <property type="entry name" value="N-acetylmuramic acid 6-phosphate etherase"/>
    <property type="match status" value="1"/>
</dbReference>
<dbReference type="GO" id="GO:0016835">
    <property type="term" value="F:carbon-oxygen lyase activity"/>
    <property type="evidence" value="ECO:0007669"/>
    <property type="project" value="UniProtKB-UniRule"/>
</dbReference>
<evidence type="ECO:0000259" key="13">
    <source>
        <dbReference type="PROSITE" id="PS51464"/>
    </source>
</evidence>
<feature type="active site" description="Proton donor" evidence="12">
    <location>
        <position position="78"/>
    </location>
</feature>
<dbReference type="PROSITE" id="PS51464">
    <property type="entry name" value="SIS"/>
    <property type="match status" value="1"/>
</dbReference>
<evidence type="ECO:0000256" key="10">
    <source>
        <dbReference type="ARBA" id="ARBA00077905"/>
    </source>
</evidence>
<comment type="similarity">
    <text evidence="7 12">Belongs to the GCKR-like family. MurNAc-6-P etherase subfamily.</text>
</comment>
<protein>
    <recommendedName>
        <fullName evidence="9 12">N-acetylmuramic acid 6-phosphate etherase</fullName>
        <shortName evidence="12">MurNAc-6-P etherase</shortName>
        <ecNumber evidence="8 12">4.2.1.126</ecNumber>
    </recommendedName>
    <alternativeName>
        <fullName evidence="11 12">N-acetylmuramic acid 6-phosphate hydrolase</fullName>
    </alternativeName>
    <alternativeName>
        <fullName evidence="10 12">N-acetylmuramic acid 6-phosphate lyase</fullName>
    </alternativeName>
</protein>
<dbReference type="Proteomes" id="UP001069047">
    <property type="component" value="Unassembled WGS sequence"/>
</dbReference>
<evidence type="ECO:0000256" key="2">
    <source>
        <dbReference type="ARBA" id="ARBA00023239"/>
    </source>
</evidence>
<reference evidence="15" key="3">
    <citation type="submission" date="2024-02" db="EMBL/GenBank/DDBJ databases">
        <authorList>
            <person name="Choi B."/>
        </authorList>
    </citation>
    <scope>NUCLEOTIDE SEQUENCE</scope>
    <source>
        <strain evidence="15">UMB1016</strain>
    </source>
</reference>
<evidence type="ECO:0000256" key="1">
    <source>
        <dbReference type="ARBA" id="ARBA00011738"/>
    </source>
</evidence>
<dbReference type="GO" id="GO:0046348">
    <property type="term" value="P:amino sugar catabolic process"/>
    <property type="evidence" value="ECO:0007669"/>
    <property type="project" value="InterPro"/>
</dbReference>
<dbReference type="GO" id="GO:0009254">
    <property type="term" value="P:peptidoglycan turnover"/>
    <property type="evidence" value="ECO:0007669"/>
    <property type="project" value="TreeGrafter"/>
</dbReference>
<evidence type="ECO:0000256" key="6">
    <source>
        <dbReference type="ARBA" id="ARBA00060672"/>
    </source>
</evidence>
<dbReference type="NCBIfam" id="TIGR00274">
    <property type="entry name" value="N-acetylmuramic acid 6-phosphate etherase"/>
    <property type="match status" value="1"/>
</dbReference>
<dbReference type="Gene3D" id="3.40.50.10490">
    <property type="entry name" value="Glucose-6-phosphate isomerase like protein, domain 1"/>
    <property type="match status" value="1"/>
</dbReference>
<proteinExistence type="inferred from homology"/>
<comment type="pathway">
    <text evidence="6">Cell wall biogenesis.</text>
</comment>